<name>A0A7W9TRB0_CASDE</name>
<evidence type="ECO:0000313" key="1">
    <source>
        <dbReference type="EMBL" id="MBB6085450.1"/>
    </source>
</evidence>
<gene>
    <name evidence="1" type="ORF">HNR28_003510</name>
</gene>
<organism evidence="1 2">
    <name type="scientific">Castellaniella defragrans</name>
    <name type="common">Alcaligenes defragrans</name>
    <dbReference type="NCBI Taxonomy" id="75697"/>
    <lineage>
        <taxon>Bacteria</taxon>
        <taxon>Pseudomonadati</taxon>
        <taxon>Pseudomonadota</taxon>
        <taxon>Betaproteobacteria</taxon>
        <taxon>Burkholderiales</taxon>
        <taxon>Alcaligenaceae</taxon>
        <taxon>Castellaniella</taxon>
    </lineage>
</organism>
<proteinExistence type="predicted"/>
<comment type="caution">
    <text evidence="1">The sequence shown here is derived from an EMBL/GenBank/DDBJ whole genome shotgun (WGS) entry which is preliminary data.</text>
</comment>
<sequence>MLQYRTNAGERCKPALGLYGELTVEQARALAQKWMAEVRRTALGYGTVPSRCAKRHDDRLGRVPPTSQHALLRQSSKASNVRSFPTPPIAGLAVRWKCSAANRGMPTPDTQALD</sequence>
<protein>
    <recommendedName>
        <fullName evidence="3">Integrase DNA-binding domain-containing protein</fullName>
    </recommendedName>
</protein>
<reference evidence="1 2" key="1">
    <citation type="submission" date="2020-08" db="EMBL/GenBank/DDBJ databases">
        <title>Genomic Encyclopedia of Type Strains, Phase IV (KMG-IV): sequencing the most valuable type-strain genomes for metagenomic binning, comparative biology and taxonomic classification.</title>
        <authorList>
            <person name="Goeker M."/>
        </authorList>
    </citation>
    <scope>NUCLEOTIDE SEQUENCE [LARGE SCALE GENOMIC DNA]</scope>
    <source>
        <strain evidence="1 2">DSM 12141</strain>
    </source>
</reference>
<evidence type="ECO:0008006" key="3">
    <source>
        <dbReference type="Google" id="ProtNLM"/>
    </source>
</evidence>
<dbReference type="Proteomes" id="UP000541136">
    <property type="component" value="Unassembled WGS sequence"/>
</dbReference>
<evidence type="ECO:0000313" key="2">
    <source>
        <dbReference type="Proteomes" id="UP000541136"/>
    </source>
</evidence>
<dbReference type="AlphaFoldDB" id="A0A7W9TRB0"/>
<accession>A0A7W9TRB0</accession>
<dbReference type="EMBL" id="JACHIB010000027">
    <property type="protein sequence ID" value="MBB6085450.1"/>
    <property type="molecule type" value="Genomic_DNA"/>
</dbReference>